<keyword evidence="1" id="KW-1133">Transmembrane helix</keyword>
<keyword evidence="1" id="KW-0472">Membrane</keyword>
<keyword evidence="1" id="KW-0812">Transmembrane</keyword>
<keyword evidence="3" id="KW-1185">Reference proteome</keyword>
<dbReference type="Proteomes" id="UP000233080">
    <property type="component" value="Unassembled WGS sequence"/>
</dbReference>
<feature type="transmembrane region" description="Helical" evidence="1">
    <location>
        <begin position="48"/>
        <end position="67"/>
    </location>
</feature>
<reference evidence="2" key="1">
    <citation type="submission" date="2025-08" db="UniProtKB">
        <authorList>
            <consortium name="Ensembl"/>
        </authorList>
    </citation>
    <scope>IDENTIFICATION</scope>
</reference>
<sequence length="68" mass="7421">MWARMASADFPELLLTCTALSQHFKSFPSTILICMISATLLTNKAVNITSLNSGVGCMLIILILDYLV</sequence>
<dbReference type="Ensembl" id="ENSCANT00000006750.1">
    <property type="protein sequence ID" value="ENSCANP00000001632.1"/>
    <property type="gene ID" value="ENSCANG00000006154.1"/>
</dbReference>
<dbReference type="AlphaFoldDB" id="A0A2K5HBB5"/>
<evidence type="ECO:0000256" key="1">
    <source>
        <dbReference type="SAM" id="Phobius"/>
    </source>
</evidence>
<reference evidence="2" key="2">
    <citation type="submission" date="2025-09" db="UniProtKB">
        <authorList>
            <consortium name="Ensembl"/>
        </authorList>
    </citation>
    <scope>IDENTIFICATION</scope>
</reference>
<proteinExistence type="predicted"/>
<protein>
    <submittedName>
        <fullName evidence="2">Uncharacterized protein</fullName>
    </submittedName>
</protein>
<evidence type="ECO:0000313" key="3">
    <source>
        <dbReference type="Proteomes" id="UP000233080"/>
    </source>
</evidence>
<evidence type="ECO:0000313" key="2">
    <source>
        <dbReference type="Ensembl" id="ENSCANP00000001632.1"/>
    </source>
</evidence>
<accession>A0A2K5HBB5</accession>
<organism evidence="2 3">
    <name type="scientific">Colobus angolensis palliatus</name>
    <name type="common">Peters' Angolan colobus</name>
    <dbReference type="NCBI Taxonomy" id="336983"/>
    <lineage>
        <taxon>Eukaryota</taxon>
        <taxon>Metazoa</taxon>
        <taxon>Chordata</taxon>
        <taxon>Craniata</taxon>
        <taxon>Vertebrata</taxon>
        <taxon>Euteleostomi</taxon>
        <taxon>Mammalia</taxon>
        <taxon>Eutheria</taxon>
        <taxon>Euarchontoglires</taxon>
        <taxon>Primates</taxon>
        <taxon>Haplorrhini</taxon>
        <taxon>Catarrhini</taxon>
        <taxon>Cercopithecidae</taxon>
        <taxon>Colobinae</taxon>
        <taxon>Colobus</taxon>
    </lineage>
</organism>
<name>A0A2K5HBB5_COLAP</name>